<dbReference type="RefSeq" id="WP_074204793.1">
    <property type="nucleotide sequence ID" value="NZ_FSQW01000001.1"/>
</dbReference>
<dbReference type="PANTHER" id="PTHR34504">
    <property type="entry name" value="ANTITOXIN HICB"/>
    <property type="match status" value="1"/>
</dbReference>
<proteinExistence type="predicted"/>
<dbReference type="InterPro" id="IPR051404">
    <property type="entry name" value="TA_system_antitoxin"/>
</dbReference>
<reference evidence="3" key="1">
    <citation type="submission" date="2016-11" db="EMBL/GenBank/DDBJ databases">
        <authorList>
            <person name="Varghese N."/>
            <person name="Submissions S."/>
        </authorList>
    </citation>
    <scope>NUCLEOTIDE SEQUENCE [LARGE SCALE GENOMIC DNA]</scope>
    <source>
        <strain evidence="3">DSM 22363</strain>
    </source>
</reference>
<dbReference type="InterPro" id="IPR031807">
    <property type="entry name" value="HicB-like"/>
</dbReference>
<dbReference type="Proteomes" id="UP000185192">
    <property type="component" value="Unassembled WGS sequence"/>
</dbReference>
<dbReference type="EMBL" id="FSQW01000001">
    <property type="protein sequence ID" value="SIN59717.1"/>
    <property type="molecule type" value="Genomic_DNA"/>
</dbReference>
<dbReference type="Pfam" id="PF15919">
    <property type="entry name" value="HicB_lk_antitox"/>
    <property type="match status" value="1"/>
</dbReference>
<dbReference type="Gene3D" id="3.30.160.250">
    <property type="match status" value="1"/>
</dbReference>
<feature type="domain" description="HicB-like antitoxin of toxin-antitoxin system" evidence="1">
    <location>
        <begin position="6"/>
        <end position="120"/>
    </location>
</feature>
<evidence type="ECO:0000259" key="1">
    <source>
        <dbReference type="Pfam" id="PF15919"/>
    </source>
</evidence>
<dbReference type="AlphaFoldDB" id="A0A1N6CMJ2"/>
<protein>
    <submittedName>
        <fullName evidence="2">Predicted nuclease of the RNAse H fold, HicB family</fullName>
    </submittedName>
</protein>
<evidence type="ECO:0000313" key="2">
    <source>
        <dbReference type="EMBL" id="SIN59717.1"/>
    </source>
</evidence>
<dbReference type="OrthoDB" id="9807959at2"/>
<organism evidence="2 3">
    <name type="scientific">Parasphingorhabdus marina DSM 22363</name>
    <dbReference type="NCBI Taxonomy" id="1123272"/>
    <lineage>
        <taxon>Bacteria</taxon>
        <taxon>Pseudomonadati</taxon>
        <taxon>Pseudomonadota</taxon>
        <taxon>Alphaproteobacteria</taxon>
        <taxon>Sphingomonadales</taxon>
        <taxon>Sphingomonadaceae</taxon>
        <taxon>Parasphingorhabdus</taxon>
    </lineage>
</organism>
<dbReference type="CDD" id="cd22231">
    <property type="entry name" value="RHH_NikR_HicB-like"/>
    <property type="match status" value="1"/>
</dbReference>
<dbReference type="InterPro" id="IPR035069">
    <property type="entry name" value="TTHA1013/TTHA0281-like"/>
</dbReference>
<gene>
    <name evidence="2" type="ORF">SAMN02745824_0250</name>
</gene>
<keyword evidence="3" id="KW-1185">Reference proteome</keyword>
<accession>A0A1N6CMJ2</accession>
<name>A0A1N6CMJ2_9SPHN</name>
<sequence>MATVYYPAIIEKAQDGYGVFFPDLPGCVSHGKTEQEAAENAEEALAGHLIASAEFGDELAAPSPFDSLAHDPEVEEVARILVRAERPGKSMRVNVTLDEGLVAAIDKVATNRSGFLADAARTALREKRV</sequence>
<dbReference type="STRING" id="1123272.SAMN02745824_0250"/>
<dbReference type="PANTHER" id="PTHR34504:SF2">
    <property type="entry name" value="UPF0150 PROTEIN SSL0259"/>
    <property type="match status" value="1"/>
</dbReference>
<evidence type="ECO:0000313" key="3">
    <source>
        <dbReference type="Proteomes" id="UP000185192"/>
    </source>
</evidence>
<dbReference type="SUPFAM" id="SSF143100">
    <property type="entry name" value="TTHA1013/TTHA0281-like"/>
    <property type="match status" value="1"/>
</dbReference>